<dbReference type="Proteomes" id="UP000504637">
    <property type="component" value="Unplaced"/>
</dbReference>
<feature type="compositionally biased region" description="Polar residues" evidence="1">
    <location>
        <begin position="73"/>
        <end position="82"/>
    </location>
</feature>
<evidence type="ECO:0000256" key="1">
    <source>
        <dbReference type="SAM" id="MobiDB-lite"/>
    </source>
</evidence>
<dbReference type="AlphaFoldDB" id="A0A6J3LWV4"/>
<organism evidence="3">
    <name type="scientific">Dissoconium aciculare CBS 342.82</name>
    <dbReference type="NCBI Taxonomy" id="1314786"/>
    <lineage>
        <taxon>Eukaryota</taxon>
        <taxon>Fungi</taxon>
        <taxon>Dikarya</taxon>
        <taxon>Ascomycota</taxon>
        <taxon>Pezizomycotina</taxon>
        <taxon>Dothideomycetes</taxon>
        <taxon>Dothideomycetidae</taxon>
        <taxon>Mycosphaerellales</taxon>
        <taxon>Dissoconiaceae</taxon>
        <taxon>Dissoconium</taxon>
    </lineage>
</organism>
<sequence length="154" mass="17328">MSTYYHPQSESHWIRFDGEQIINESEPIVRPNRKRTRHRPGRSQRRNSGDSSGSSSPELVTRHDSGCFMPPSSAYSRCSSTDTTKDYCINSPSGTIAMEKPTSSSTMRIDRDTLDRQMFGGVDEDSQSAQELRGPMLDVVLSLFNNVDFIDPAF</sequence>
<dbReference type="OrthoDB" id="4147798at2759"/>
<keyword evidence="2" id="KW-1185">Reference proteome</keyword>
<evidence type="ECO:0000313" key="3">
    <source>
        <dbReference type="RefSeq" id="XP_033456820.1"/>
    </source>
</evidence>
<accession>A0A6J3LWV4</accession>
<reference evidence="3" key="3">
    <citation type="submission" date="2025-08" db="UniProtKB">
        <authorList>
            <consortium name="RefSeq"/>
        </authorList>
    </citation>
    <scope>IDENTIFICATION</scope>
    <source>
        <strain evidence="3">CBS 342.82</strain>
    </source>
</reference>
<dbReference type="RefSeq" id="XP_033456820.1">
    <property type="nucleotide sequence ID" value="XM_033605583.1"/>
</dbReference>
<evidence type="ECO:0000313" key="2">
    <source>
        <dbReference type="Proteomes" id="UP000504637"/>
    </source>
</evidence>
<reference evidence="3" key="2">
    <citation type="submission" date="2020-04" db="EMBL/GenBank/DDBJ databases">
        <authorList>
            <consortium name="NCBI Genome Project"/>
        </authorList>
    </citation>
    <scope>NUCLEOTIDE SEQUENCE</scope>
    <source>
        <strain evidence="3">CBS 342.82</strain>
    </source>
</reference>
<dbReference type="GeneID" id="54363383"/>
<gene>
    <name evidence="3" type="ORF">K489DRAFT_383355</name>
</gene>
<proteinExistence type="predicted"/>
<feature type="compositionally biased region" description="Basic residues" evidence="1">
    <location>
        <begin position="31"/>
        <end position="45"/>
    </location>
</feature>
<name>A0A6J3LWV4_9PEZI</name>
<reference evidence="3" key="1">
    <citation type="submission" date="2020-01" db="EMBL/GenBank/DDBJ databases">
        <authorList>
            <consortium name="DOE Joint Genome Institute"/>
            <person name="Haridas S."/>
            <person name="Albert R."/>
            <person name="Binder M."/>
            <person name="Bloem J."/>
            <person name="Labutti K."/>
            <person name="Salamov A."/>
            <person name="Andreopoulos B."/>
            <person name="Baker S.E."/>
            <person name="Barry K."/>
            <person name="Bills G."/>
            <person name="Bluhm B.H."/>
            <person name="Cannon C."/>
            <person name="Castanera R."/>
            <person name="Culley D.E."/>
            <person name="Daum C."/>
            <person name="Ezra D."/>
            <person name="Gonzalez J.B."/>
            <person name="Henrissat B."/>
            <person name="Kuo A."/>
            <person name="Liang C."/>
            <person name="Lipzen A."/>
            <person name="Lutzoni F."/>
            <person name="Magnuson J."/>
            <person name="Mondo S."/>
            <person name="Nolan M."/>
            <person name="Ohm R."/>
            <person name="Pangilinan J."/>
            <person name="Park H.-J."/>
            <person name="Ramirez L."/>
            <person name="Alfaro M."/>
            <person name="Sun H."/>
            <person name="Tritt A."/>
            <person name="Yoshinaga Y."/>
            <person name="Zwiers L.-H."/>
            <person name="Turgeon B.G."/>
            <person name="Goodwin S.B."/>
            <person name="Spatafora J.W."/>
            <person name="Crous P.W."/>
            <person name="Grigoriev I.V."/>
        </authorList>
    </citation>
    <scope>NUCLEOTIDE SEQUENCE</scope>
    <source>
        <strain evidence="3">CBS 342.82</strain>
    </source>
</reference>
<protein>
    <submittedName>
        <fullName evidence="3">Uncharacterized protein</fullName>
    </submittedName>
</protein>
<feature type="region of interest" description="Disordered" evidence="1">
    <location>
        <begin position="16"/>
        <end position="83"/>
    </location>
</feature>